<dbReference type="eggNOG" id="COG2079">
    <property type="taxonomic scope" value="Bacteria"/>
</dbReference>
<dbReference type="PhylomeDB" id="Q89GI3"/>
<dbReference type="Gene3D" id="3.30.1330.120">
    <property type="entry name" value="2-methylcitrate dehydratase PrpD"/>
    <property type="match status" value="1"/>
</dbReference>
<dbReference type="InterPro" id="IPR045337">
    <property type="entry name" value="MmgE_PrpD_C"/>
</dbReference>
<evidence type="ECO:0000313" key="5">
    <source>
        <dbReference type="Proteomes" id="UP000002526"/>
    </source>
</evidence>
<dbReference type="KEGG" id="bja:bll6362"/>
<dbReference type="PATRIC" id="fig|224911.5.peg.6501"/>
<dbReference type="SUPFAM" id="SSF103378">
    <property type="entry name" value="2-methylcitrate dehydratase PrpD"/>
    <property type="match status" value="1"/>
</dbReference>
<dbReference type="AlphaFoldDB" id="Q89GI3"/>
<protein>
    <submittedName>
        <fullName evidence="4">Bll6362 protein</fullName>
    </submittedName>
</protein>
<accession>Q89GI3</accession>
<dbReference type="InterPro" id="IPR045336">
    <property type="entry name" value="MmgE_PrpD_N"/>
</dbReference>
<evidence type="ECO:0000256" key="1">
    <source>
        <dbReference type="ARBA" id="ARBA00006174"/>
    </source>
</evidence>
<gene>
    <name evidence="4" type="ordered locus">bll6362</name>
</gene>
<dbReference type="PANTHER" id="PTHR16943:SF8">
    <property type="entry name" value="2-METHYLCITRATE DEHYDRATASE"/>
    <property type="match status" value="1"/>
</dbReference>
<feature type="domain" description="MmgE/PrpD N-terminal" evidence="2">
    <location>
        <begin position="19"/>
        <end position="257"/>
    </location>
</feature>
<name>Q89GI3_BRADU</name>
<proteinExistence type="inferred from homology"/>
<dbReference type="InParanoid" id="Q89GI3"/>
<dbReference type="InterPro" id="IPR005656">
    <property type="entry name" value="MmgE_PrpD"/>
</dbReference>
<dbReference type="Proteomes" id="UP000002526">
    <property type="component" value="Chromosome"/>
</dbReference>
<evidence type="ECO:0000313" key="4">
    <source>
        <dbReference type="EMBL" id="BAC51627.1"/>
    </source>
</evidence>
<sequence>MCWVFHDRTEETIMLAITRQTASFVASLKASDPPQACRDAARTGITDCVGVMIAGAAEEAVRIVSAMSTSSTQNDGAPEIPSGRNLTASDAALVNGVAAHVLDYDDVALAGHPSAVLVPAILAEGWSRGASGPDMVTAYVGGYELWAQLAALEPGQLHERGFHPTAVMGAVATAAACANIRRLDSEKTAHAIAIAASLASGLVANFGTMTKSLHAGRTAQSGVIAARLAEQGFTGSLDVLEHRTGFLRAHSPSGQPRIENGTIDIGANWRLAHLGVNVKRYPTCYATHRSIDAMLGLVGKHGLKPERVGEIRVHTGITQKLMLRNSNPRTGLEAKFSMEFAMAAALIAGRVGLAELSDAFVCRDDVKDIIAKVRCSTTTEVMEGDQPFAPADQVSIELTSGEILTCEPVAYAKGSWQEPLTRGELQDKFLDCATRVFDRNQATILFDQLWDIERLGSIRELRLTAIGPTHDEASRRL</sequence>
<dbReference type="STRING" id="224911.AAV28_29370"/>
<feature type="domain" description="MmgE/PrpD C-terminal" evidence="3">
    <location>
        <begin position="281"/>
        <end position="451"/>
    </location>
</feature>
<evidence type="ECO:0000259" key="2">
    <source>
        <dbReference type="Pfam" id="PF03972"/>
    </source>
</evidence>
<dbReference type="InterPro" id="IPR036148">
    <property type="entry name" value="MmgE/PrpD_sf"/>
</dbReference>
<dbReference type="EnsemblBacteria" id="BAC51627">
    <property type="protein sequence ID" value="BAC51627"/>
    <property type="gene ID" value="BAC51627"/>
</dbReference>
<dbReference type="Gene3D" id="1.10.4100.10">
    <property type="entry name" value="2-methylcitrate dehydratase PrpD"/>
    <property type="match status" value="1"/>
</dbReference>
<dbReference type="GO" id="GO:0016829">
    <property type="term" value="F:lyase activity"/>
    <property type="evidence" value="ECO:0007669"/>
    <property type="project" value="InterPro"/>
</dbReference>
<comment type="similarity">
    <text evidence="1">Belongs to the PrpD family.</text>
</comment>
<dbReference type="HOGENOM" id="CLU_026574_2_2_5"/>
<dbReference type="PANTHER" id="PTHR16943">
    <property type="entry name" value="2-METHYLCITRATE DEHYDRATASE-RELATED"/>
    <property type="match status" value="1"/>
</dbReference>
<dbReference type="Pfam" id="PF03972">
    <property type="entry name" value="MmgE_PrpD_N"/>
    <property type="match status" value="1"/>
</dbReference>
<dbReference type="InterPro" id="IPR042188">
    <property type="entry name" value="MmgE/PrpD_sf_2"/>
</dbReference>
<dbReference type="OrthoDB" id="9795089at2"/>
<evidence type="ECO:0000259" key="3">
    <source>
        <dbReference type="Pfam" id="PF19305"/>
    </source>
</evidence>
<dbReference type="GO" id="GO:0019541">
    <property type="term" value="P:propionate metabolic process"/>
    <property type="evidence" value="ECO:0000318"/>
    <property type="project" value="GO_Central"/>
</dbReference>
<keyword evidence="5" id="KW-1185">Reference proteome</keyword>
<dbReference type="Pfam" id="PF19305">
    <property type="entry name" value="MmgE_PrpD_C"/>
    <property type="match status" value="1"/>
</dbReference>
<dbReference type="InterPro" id="IPR042183">
    <property type="entry name" value="MmgE/PrpD_sf_1"/>
</dbReference>
<dbReference type="EMBL" id="BA000040">
    <property type="protein sequence ID" value="BAC51627.1"/>
    <property type="molecule type" value="Genomic_DNA"/>
</dbReference>
<reference evidence="5" key="1">
    <citation type="journal article" date="2002" name="DNA Res.">
        <title>Complete genomic sequence of nitrogen-fixing symbiotic bacterium Bradyrhizobium japonicum USDA110.</title>
        <authorList>
            <person name="Kaneko T."/>
            <person name="Nakamura Y."/>
            <person name="Sato S."/>
            <person name="Minamisawa K."/>
            <person name="Uchiumi T."/>
            <person name="Sasamoto S."/>
            <person name="Watanabe A."/>
            <person name="Idesawa K."/>
            <person name="Iriguchi M."/>
            <person name="Kawashima K."/>
            <person name="Kohara M."/>
            <person name="Matsumoto M."/>
            <person name="Shimpo S."/>
            <person name="Tsuruoka H."/>
            <person name="Wada T."/>
            <person name="Yamada M."/>
            <person name="Tabata S."/>
        </authorList>
    </citation>
    <scope>NUCLEOTIDE SEQUENCE [LARGE SCALE GENOMIC DNA]</scope>
    <source>
        <strain evidence="5">JCM 10833 / BCRC 13528 / IAM 13628 / NBRC 14792 / USDA 110</strain>
    </source>
</reference>
<organism evidence="4 5">
    <name type="scientific">Bradyrhizobium diazoefficiens (strain JCM 10833 / BCRC 13528 / IAM 13628 / NBRC 14792 / USDA 110)</name>
    <dbReference type="NCBI Taxonomy" id="224911"/>
    <lineage>
        <taxon>Bacteria</taxon>
        <taxon>Pseudomonadati</taxon>
        <taxon>Pseudomonadota</taxon>
        <taxon>Alphaproteobacteria</taxon>
        <taxon>Hyphomicrobiales</taxon>
        <taxon>Nitrobacteraceae</taxon>
        <taxon>Bradyrhizobium</taxon>
    </lineage>
</organism>